<evidence type="ECO:0000313" key="3">
    <source>
        <dbReference type="Proteomes" id="UP000008810"/>
    </source>
</evidence>
<dbReference type="Gramene" id="PNT77501">
    <property type="protein sequence ID" value="PNT77501"/>
    <property type="gene ID" value="BRADI_1g63865v3"/>
</dbReference>
<reference evidence="1" key="2">
    <citation type="submission" date="2017-06" db="EMBL/GenBank/DDBJ databases">
        <title>WGS assembly of Brachypodium distachyon.</title>
        <authorList>
            <consortium name="The International Brachypodium Initiative"/>
            <person name="Lucas S."/>
            <person name="Harmon-Smith M."/>
            <person name="Lail K."/>
            <person name="Tice H."/>
            <person name="Grimwood J."/>
            <person name="Bruce D."/>
            <person name="Barry K."/>
            <person name="Shu S."/>
            <person name="Lindquist E."/>
            <person name="Wang M."/>
            <person name="Pitluck S."/>
            <person name="Vogel J.P."/>
            <person name="Garvin D.F."/>
            <person name="Mockler T.C."/>
            <person name="Schmutz J."/>
            <person name="Rokhsar D."/>
            <person name="Bevan M.W."/>
        </authorList>
    </citation>
    <scope>NUCLEOTIDE SEQUENCE</scope>
    <source>
        <strain evidence="1">Bd21</strain>
    </source>
</reference>
<sequence length="87" mass="10144">MQEAAAEGRWNRMMWQQSMRRAGNILVRCNGVDISGDVSLLRLLAARGNRSPSSLSNRCMYQNNRNLLAQYWSSKRQFPAWLKYFTD</sequence>
<dbReference type="Proteomes" id="UP000008810">
    <property type="component" value="Chromosome 1"/>
</dbReference>
<dbReference type="InParanoid" id="A0A2K2DT95"/>
<reference evidence="1 2" key="1">
    <citation type="journal article" date="2010" name="Nature">
        <title>Genome sequencing and analysis of the model grass Brachypodium distachyon.</title>
        <authorList>
            <consortium name="International Brachypodium Initiative"/>
        </authorList>
    </citation>
    <scope>NUCLEOTIDE SEQUENCE [LARGE SCALE GENOMIC DNA]</scope>
    <source>
        <strain evidence="1 2">Bd21</strain>
    </source>
</reference>
<protein>
    <submittedName>
        <fullName evidence="1 2">Uncharacterized protein</fullName>
    </submittedName>
</protein>
<proteinExistence type="predicted"/>
<accession>A0A2K2DT95</accession>
<gene>
    <name evidence="1" type="ORF">BRADI_1g63865v3</name>
</gene>
<dbReference type="AlphaFoldDB" id="A0A2K2DT95"/>
<evidence type="ECO:0000313" key="2">
    <source>
        <dbReference type="EnsemblPlants" id="PNT77501"/>
    </source>
</evidence>
<dbReference type="EnsemblPlants" id="PNT77501">
    <property type="protein sequence ID" value="PNT77501"/>
    <property type="gene ID" value="BRADI_1g63865v3"/>
</dbReference>
<organism evidence="1">
    <name type="scientific">Brachypodium distachyon</name>
    <name type="common">Purple false brome</name>
    <name type="synonym">Trachynia distachya</name>
    <dbReference type="NCBI Taxonomy" id="15368"/>
    <lineage>
        <taxon>Eukaryota</taxon>
        <taxon>Viridiplantae</taxon>
        <taxon>Streptophyta</taxon>
        <taxon>Embryophyta</taxon>
        <taxon>Tracheophyta</taxon>
        <taxon>Spermatophyta</taxon>
        <taxon>Magnoliopsida</taxon>
        <taxon>Liliopsida</taxon>
        <taxon>Poales</taxon>
        <taxon>Poaceae</taxon>
        <taxon>BOP clade</taxon>
        <taxon>Pooideae</taxon>
        <taxon>Stipodae</taxon>
        <taxon>Brachypodieae</taxon>
        <taxon>Brachypodium</taxon>
    </lineage>
</organism>
<name>A0A2K2DT95_BRADI</name>
<reference evidence="2" key="3">
    <citation type="submission" date="2018-08" db="UniProtKB">
        <authorList>
            <consortium name="EnsemblPlants"/>
        </authorList>
    </citation>
    <scope>IDENTIFICATION</scope>
    <source>
        <strain evidence="2">cv. Bd21</strain>
    </source>
</reference>
<keyword evidence="3" id="KW-1185">Reference proteome</keyword>
<dbReference type="EMBL" id="CM000880">
    <property type="protein sequence ID" value="PNT77501.1"/>
    <property type="molecule type" value="Genomic_DNA"/>
</dbReference>
<evidence type="ECO:0000313" key="1">
    <source>
        <dbReference type="EMBL" id="PNT77501.1"/>
    </source>
</evidence>